<dbReference type="Gene3D" id="3.50.50.60">
    <property type="entry name" value="FAD/NAD(P)-binding domain"/>
    <property type="match status" value="3"/>
</dbReference>
<evidence type="ECO:0000259" key="2">
    <source>
        <dbReference type="Pfam" id="PF01266"/>
    </source>
</evidence>
<comment type="caution">
    <text evidence="3">The sequence shown here is derived from an EMBL/GenBank/DDBJ whole genome shotgun (WGS) entry which is preliminary data.</text>
</comment>
<evidence type="ECO:0000256" key="1">
    <source>
        <dbReference type="SAM" id="MobiDB-lite"/>
    </source>
</evidence>
<accession>A0ABR2R839</accession>
<proteinExistence type="predicted"/>
<reference evidence="3 4" key="1">
    <citation type="journal article" date="2024" name="G3 (Bethesda)">
        <title>Genome assembly of Hibiscus sabdariffa L. provides insights into metabolisms of medicinal natural products.</title>
        <authorList>
            <person name="Kim T."/>
        </authorList>
    </citation>
    <scope>NUCLEOTIDE SEQUENCE [LARGE SCALE GENOMIC DNA]</scope>
    <source>
        <strain evidence="3">TK-2024</strain>
        <tissue evidence="3">Old leaves</tissue>
    </source>
</reference>
<dbReference type="EMBL" id="JBBPBN010000025">
    <property type="protein sequence ID" value="KAK9009004.1"/>
    <property type="molecule type" value="Genomic_DNA"/>
</dbReference>
<feature type="domain" description="FAD dependent oxidoreductase" evidence="2">
    <location>
        <begin position="52"/>
        <end position="396"/>
    </location>
</feature>
<dbReference type="Proteomes" id="UP001396334">
    <property type="component" value="Unassembled WGS sequence"/>
</dbReference>
<keyword evidence="4" id="KW-1185">Reference proteome</keyword>
<name>A0ABR2R839_9ROSI</name>
<dbReference type="PANTHER" id="PTHR13847:SF150">
    <property type="entry name" value="OXIDOREDUCTASE TDA3-RELATED"/>
    <property type="match status" value="1"/>
</dbReference>
<evidence type="ECO:0000313" key="3">
    <source>
        <dbReference type="EMBL" id="KAK9009004.1"/>
    </source>
</evidence>
<dbReference type="PANTHER" id="PTHR13847">
    <property type="entry name" value="SARCOSINE DEHYDROGENASE-RELATED"/>
    <property type="match status" value="1"/>
</dbReference>
<organism evidence="3 4">
    <name type="scientific">Hibiscus sabdariffa</name>
    <name type="common">roselle</name>
    <dbReference type="NCBI Taxonomy" id="183260"/>
    <lineage>
        <taxon>Eukaryota</taxon>
        <taxon>Viridiplantae</taxon>
        <taxon>Streptophyta</taxon>
        <taxon>Embryophyta</taxon>
        <taxon>Tracheophyta</taxon>
        <taxon>Spermatophyta</taxon>
        <taxon>Magnoliopsida</taxon>
        <taxon>eudicotyledons</taxon>
        <taxon>Gunneridae</taxon>
        <taxon>Pentapetalae</taxon>
        <taxon>rosids</taxon>
        <taxon>malvids</taxon>
        <taxon>Malvales</taxon>
        <taxon>Malvaceae</taxon>
        <taxon>Malvoideae</taxon>
        <taxon>Hibiscus</taxon>
    </lineage>
</organism>
<feature type="region of interest" description="Disordered" evidence="1">
    <location>
        <begin position="143"/>
        <end position="167"/>
    </location>
</feature>
<sequence length="417" mass="44354">MSSTYSSSLLSPVCLFLDLPPTRSHRKFSFIRCFSSSPQPMDDRQHPDIKKRVIVCGGGVIGVCTAYFLAKKGATVTLIEKSSVACAASGKAGGFLALDWCDGGPVESLARASFNLHRSLSEELDGPESYGYRSLITLSITMTESGSSSPSGSKSTIPSWIDGPARKPRTIGTTQTTAQVHPQLFTKTLLNTAVEKYGVELVIGKVDQVRVEEGRVGSVVLEDGRVIESESVVLALGPWTGKLDMLASIFRVYGLKVHSIVLQPKEPGIITPHALFLSYFPQGGKAMDSEVFPRPTGEVYICGMSAEEEVPDDPEQIVGNPASILMLKRVAKNVSSHLAEGESQVKAEQACFLPCTDDSVPVIGEVPGVKGCYVATGHSCWGILNGPATGAAVAELVVDGRATIVDLSCFSPARFVA</sequence>
<dbReference type="InterPro" id="IPR036188">
    <property type="entry name" value="FAD/NAD-bd_sf"/>
</dbReference>
<dbReference type="InterPro" id="IPR006076">
    <property type="entry name" value="FAD-dep_OxRdtase"/>
</dbReference>
<protein>
    <recommendedName>
        <fullName evidence="2">FAD dependent oxidoreductase domain-containing protein</fullName>
    </recommendedName>
</protein>
<dbReference type="SUPFAM" id="SSF51905">
    <property type="entry name" value="FAD/NAD(P)-binding domain"/>
    <property type="match status" value="1"/>
</dbReference>
<dbReference type="Pfam" id="PF01266">
    <property type="entry name" value="DAO"/>
    <property type="match status" value="1"/>
</dbReference>
<gene>
    <name evidence="3" type="ORF">V6N11_080480</name>
</gene>
<feature type="compositionally biased region" description="Low complexity" evidence="1">
    <location>
        <begin position="143"/>
        <end position="159"/>
    </location>
</feature>
<evidence type="ECO:0000313" key="4">
    <source>
        <dbReference type="Proteomes" id="UP001396334"/>
    </source>
</evidence>